<protein>
    <submittedName>
        <fullName evidence="1">Uncharacterized protein</fullName>
    </submittedName>
</protein>
<reference evidence="1 2" key="1">
    <citation type="journal article" date="2016" name="Nat. Commun.">
        <title>Ectomycorrhizal ecology is imprinted in the genome of the dominant symbiotic fungus Cenococcum geophilum.</title>
        <authorList>
            <consortium name="DOE Joint Genome Institute"/>
            <person name="Peter M."/>
            <person name="Kohler A."/>
            <person name="Ohm R.A."/>
            <person name="Kuo A."/>
            <person name="Krutzmann J."/>
            <person name="Morin E."/>
            <person name="Arend M."/>
            <person name="Barry K.W."/>
            <person name="Binder M."/>
            <person name="Choi C."/>
            <person name="Clum A."/>
            <person name="Copeland A."/>
            <person name="Grisel N."/>
            <person name="Haridas S."/>
            <person name="Kipfer T."/>
            <person name="LaButti K."/>
            <person name="Lindquist E."/>
            <person name="Lipzen A."/>
            <person name="Maire R."/>
            <person name="Meier B."/>
            <person name="Mihaltcheva S."/>
            <person name="Molinier V."/>
            <person name="Murat C."/>
            <person name="Poggeler S."/>
            <person name="Quandt C.A."/>
            <person name="Sperisen C."/>
            <person name="Tritt A."/>
            <person name="Tisserant E."/>
            <person name="Crous P.W."/>
            <person name="Henrissat B."/>
            <person name="Nehls U."/>
            <person name="Egli S."/>
            <person name="Spatafora J.W."/>
            <person name="Grigoriev I.V."/>
            <person name="Martin F.M."/>
        </authorList>
    </citation>
    <scope>NUCLEOTIDE SEQUENCE [LARGE SCALE GENOMIC DNA]</scope>
    <source>
        <strain evidence="1 2">1.58</strain>
    </source>
</reference>
<sequence length="1774" mass="196050">MGLDTRKPPLPAPTEPSVLSSIDNDTTLGDDLATDVSRRTDKTSYSVPEDGSPVTITTAKRDSLLRGSHPSQTSLLIEYFEGGKSDGKVRSRPSVRVRVTPSSHRKNNTANDHIQITQTNKNTRKPSYTRRISLSSKREETVSQPTEFSYSEDSHVSGRPPVEVEVLQDYSDLSRSDLSQGRFIPTASDISSMPPDSMLEGEPILQTLQRRRSRSLEREETTNTKDTLKAPSRRRSRSLSKERITQRVMEKLASKPIETGDRSTPTKRRERRVSREELSEAGKSPRRKSSRGHRDEEPVSGTDSSLVSSNVHRRSGDAHSVKSGISATSSINNPKLLQTVEDAIKRLILPELEALKEEQRTQQNRSKFERISRDSAFESVPSASSRDTSRRRVSKSSSAPNVSVPKPKVVLNRDGNDPGIVLSSNSSRKDRRSSRGSEHSYDRPGSRELTVREGERVRHKKSKDRHHSRDVAGAGLAGAVLTAAALRHHNSQEYSGEKRERRRHSRGSRSRSASVAESIEEKYQEESVPPMPLMKSELQGSELTRESILSAETERPLSRSSRGTETAVREVSRGSPRQVTSPTPRTPTRTPVALQRGLYTFHSNRSQGDISLPREKSDQSISSKGRVAAITASLGGAASTAALAKERAIEGREEHVSQYEYVEQTPTRELSPVQSIASFREEDNVVQRNVRSVHSAASLSSSRLRNQRKESSLSIESFESPTSTKVARARERPQGINLEKGRETLGEDIMHDSPRADTPGDAEEFFAENHEQNEMYRRDLENDSQRGSPTVNYKHLTSYTDDSAEGQYLDRVSLGQDIRGIGANPEYVHTPLAVESAVASLHEPSAVSVRSSQSSPLKRGASPVSSLHQDSLVERQHLSSEGDTLTGYQDTPSKERWGPLNDQAQTLSDRSQQERTAVNSPHQSISRSIDEPVKLGASAFPIADDLMPEMGYGLDSESEVTTNPSIIQGPLGGQEYHDRNWHAEPTPPMSAADMLIGQEDRLQTSSHGEKAAAISVGVGAAAIAAAAAARIQQEKEEAAEQHDRDYQPSMEDDYDLGLDQSYSNQPNVYAPKELSPASPALWKDEGYQSANQPGGITPEYQSRSKLFDDDGVGDYDDDLGLDDPFMSKGKHARHFSGNSHGMASPLYDSATGKGIDRIQSKDVIALMDHLTVRDAQRNARDTEILVTLVRSAAEMRTSFEEMKKFVAEQDRLIMASTDKRVDMVEQRLLQGPRPQPLGSPRQPRQRSTEDMGDVQSRKKNVFRRALKGLSMRSSNDLAKIEEMLMQLLGEVEGLKESQSMQRQQTRSNSLNSYENLRAGYEPEGHAGTSSPNHSGYLSNPSSRKVDGMHSGYDGRRRSEHRISTVLEGDEELEEHEAHVLDNQFENNERLLTPTQEVRRNNSLPQETPPSASQPFQGTQSQENTPKRKHKSNSSSIFGFPKNLSRWSKTTASTVPDSAGRTSGSRDKRPYSDASRSGSNLNVNYYDESHQYEVHEDDRLRSTTSLHGSQRGATQARPPSPLIPEQGHQQGHQQSRDFEPELDDPKYQAHRNSLNLMHPQPRPGPTHRHQSHLESQAQVFEPVASPDFDQWGSNPSLARNRLSGGGASAGAGNLSPISSDGGYSQHSAAEQAAPPRPAKNRDDGPLVPQQPLAGQGQTRQMYSSPGGLGSQGQLTPLAPIQEVRYSLETDTGHHYSPTPSPRPNQNLSAKNAVNSPQRKITGPRPMGSRSPSGQPVSQQQQHGSFDNTGTVRRKPIARNLESLESYRSSLESETF</sequence>
<proteinExistence type="predicted"/>
<evidence type="ECO:0000313" key="2">
    <source>
        <dbReference type="Proteomes" id="UP000250078"/>
    </source>
</evidence>
<dbReference type="Proteomes" id="UP000250078">
    <property type="component" value="Unassembled WGS sequence"/>
</dbReference>
<organism evidence="1 2">
    <name type="scientific">Cenococcum geophilum 1.58</name>
    <dbReference type="NCBI Taxonomy" id="794803"/>
    <lineage>
        <taxon>Eukaryota</taxon>
        <taxon>Fungi</taxon>
        <taxon>Dikarya</taxon>
        <taxon>Ascomycota</taxon>
        <taxon>Pezizomycotina</taxon>
        <taxon>Dothideomycetes</taxon>
        <taxon>Pleosporomycetidae</taxon>
        <taxon>Gloniales</taxon>
        <taxon>Gloniaceae</taxon>
        <taxon>Cenococcum</taxon>
    </lineage>
</organism>
<keyword evidence="2" id="KW-1185">Reference proteome</keyword>
<gene>
    <name evidence="1" type="ORF">K441DRAFT_597464</name>
</gene>
<name>A0ACC8EKN4_9PEZI</name>
<dbReference type="EMBL" id="KV748283">
    <property type="protein sequence ID" value="OCK86848.1"/>
    <property type="molecule type" value="Genomic_DNA"/>
</dbReference>
<accession>A0ACC8EKN4</accession>
<evidence type="ECO:0000313" key="1">
    <source>
        <dbReference type="EMBL" id="OCK86848.1"/>
    </source>
</evidence>